<comment type="caution">
    <text evidence="3">The sequence shown here is derived from an EMBL/GenBank/DDBJ whole genome shotgun (WGS) entry which is preliminary data.</text>
</comment>
<evidence type="ECO:0000313" key="4">
    <source>
        <dbReference type="Proteomes" id="UP001291309"/>
    </source>
</evidence>
<evidence type="ECO:0000259" key="2">
    <source>
        <dbReference type="Pfam" id="PF13473"/>
    </source>
</evidence>
<dbReference type="RefSeq" id="WP_321545843.1">
    <property type="nucleotide sequence ID" value="NZ_JAXIVS010000003.1"/>
</dbReference>
<evidence type="ECO:0000313" key="3">
    <source>
        <dbReference type="EMBL" id="MDY7227128.1"/>
    </source>
</evidence>
<keyword evidence="4" id="KW-1185">Reference proteome</keyword>
<protein>
    <submittedName>
        <fullName evidence="3">Cupredoxin domain-containing protein</fullName>
    </submittedName>
</protein>
<gene>
    <name evidence="3" type="ORF">SYV04_12030</name>
</gene>
<dbReference type="Proteomes" id="UP001291309">
    <property type="component" value="Unassembled WGS sequence"/>
</dbReference>
<dbReference type="PROSITE" id="PS51257">
    <property type="entry name" value="PROKAR_LIPOPROTEIN"/>
    <property type="match status" value="1"/>
</dbReference>
<proteinExistence type="predicted"/>
<reference evidence="3 4" key="1">
    <citation type="submission" date="2023-12" db="EMBL/GenBank/DDBJ databases">
        <title>the genome sequence of Hyalangium sp. s54d21.</title>
        <authorList>
            <person name="Zhang X."/>
        </authorList>
    </citation>
    <scope>NUCLEOTIDE SEQUENCE [LARGE SCALE GENOMIC DNA]</scope>
    <source>
        <strain evidence="4">s54d21</strain>
    </source>
</reference>
<feature type="compositionally biased region" description="Low complexity" evidence="1">
    <location>
        <begin position="21"/>
        <end position="39"/>
    </location>
</feature>
<dbReference type="SUPFAM" id="SSF49503">
    <property type="entry name" value="Cupredoxins"/>
    <property type="match status" value="1"/>
</dbReference>
<evidence type="ECO:0000256" key="1">
    <source>
        <dbReference type="SAM" id="MobiDB-lite"/>
    </source>
</evidence>
<dbReference type="EMBL" id="JAXIVS010000003">
    <property type="protein sequence ID" value="MDY7227128.1"/>
    <property type="molecule type" value="Genomic_DNA"/>
</dbReference>
<feature type="domain" description="EfeO-type cupredoxin-like" evidence="2">
    <location>
        <begin position="350"/>
        <end position="442"/>
    </location>
</feature>
<dbReference type="InterPro" id="IPR028096">
    <property type="entry name" value="EfeO_Cupredoxin"/>
</dbReference>
<feature type="region of interest" description="Disordered" evidence="1">
    <location>
        <begin position="21"/>
        <end position="53"/>
    </location>
</feature>
<name>A0ABU5H2V5_9BACT</name>
<sequence length="443" mass="46222">MKRLMGVVVVAGLLAACDKKTQAPAAPPAETAKASAKQPHAAEPHAHAAPHGGWVETTARGHLELVASREGGYRVYLLDDALSPRPVDGASGSIKVAKGGYPDVALSVVGDHLEGQGPAHTDEHLVMVVTVVREGKPETARFNAHLEAEGHGDLMGELRQEPCPSTLPEGLTAEQCAKQGGVYTVAVQGGAPVLVLTAPGQDAKALLGPKVGQRVHIAGAVEEVGGSRRVQAEALSVEHDHTPLQGGIVAMSGDMHLEVLSLRSGEVRVWVTDAFRKPVPLAGMKGTVEAGGQNVPLTPEPGGQFLAAKLPASEQERETTVRLPMPGDPEYFITFLLAPKDGSVAVASPAAKADASGVQEVTITVAGGYSPSEVKLKKGMPVRLRFIRKDTGGCADELLIPDFGVKQPLPGLTETVVEFTPDKTGSFPFTCGMRMLKGTLVVN</sequence>
<dbReference type="Pfam" id="PF13473">
    <property type="entry name" value="Cupredoxin_1"/>
    <property type="match status" value="1"/>
</dbReference>
<accession>A0ABU5H2V5</accession>
<dbReference type="InterPro" id="IPR008972">
    <property type="entry name" value="Cupredoxin"/>
</dbReference>
<organism evidence="3 4">
    <name type="scientific">Hyalangium rubrum</name>
    <dbReference type="NCBI Taxonomy" id="3103134"/>
    <lineage>
        <taxon>Bacteria</taxon>
        <taxon>Pseudomonadati</taxon>
        <taxon>Myxococcota</taxon>
        <taxon>Myxococcia</taxon>
        <taxon>Myxococcales</taxon>
        <taxon>Cystobacterineae</taxon>
        <taxon>Archangiaceae</taxon>
        <taxon>Hyalangium</taxon>
    </lineage>
</organism>
<dbReference type="Gene3D" id="2.60.40.420">
    <property type="entry name" value="Cupredoxins - blue copper proteins"/>
    <property type="match status" value="1"/>
</dbReference>